<proteinExistence type="predicted"/>
<protein>
    <recommendedName>
        <fullName evidence="3">DUF559 domain-containing protein</fullName>
    </recommendedName>
</protein>
<keyword evidence="2" id="KW-1185">Reference proteome</keyword>
<reference evidence="1 2" key="1">
    <citation type="journal article" date="2019" name="Int. J. Syst. Evol. Microbiol.">
        <title>The Global Catalogue of Microorganisms (GCM) 10K type strain sequencing project: providing services to taxonomists for standard genome sequencing and annotation.</title>
        <authorList>
            <consortium name="The Broad Institute Genomics Platform"/>
            <consortium name="The Broad Institute Genome Sequencing Center for Infectious Disease"/>
            <person name="Wu L."/>
            <person name="Ma J."/>
        </authorList>
    </citation>
    <scope>NUCLEOTIDE SEQUENCE [LARGE SCALE GENOMIC DNA]</scope>
    <source>
        <strain evidence="1 2">JCM 15591</strain>
    </source>
</reference>
<evidence type="ECO:0000313" key="1">
    <source>
        <dbReference type="EMBL" id="GAA1761516.1"/>
    </source>
</evidence>
<dbReference type="EMBL" id="BAAAPN010000047">
    <property type="protein sequence ID" value="GAA1761516.1"/>
    <property type="molecule type" value="Genomic_DNA"/>
</dbReference>
<organism evidence="1 2">
    <name type="scientific">Nostocoides vanveenii</name>
    <dbReference type="NCBI Taxonomy" id="330835"/>
    <lineage>
        <taxon>Bacteria</taxon>
        <taxon>Bacillati</taxon>
        <taxon>Actinomycetota</taxon>
        <taxon>Actinomycetes</taxon>
        <taxon>Micrococcales</taxon>
        <taxon>Intrasporangiaceae</taxon>
        <taxon>Nostocoides</taxon>
    </lineage>
</organism>
<dbReference type="RefSeq" id="WP_344065852.1">
    <property type="nucleotide sequence ID" value="NZ_BAAAPN010000047.1"/>
</dbReference>
<evidence type="ECO:0000313" key="2">
    <source>
        <dbReference type="Proteomes" id="UP001501475"/>
    </source>
</evidence>
<sequence>MAEPLPSVLSLAQARDRGLTPTQWRSSNFDRVTRGVRRRGATATLAEQAAAFALVLPRPFAYSHMTAARLLELPLPGPVSSVGAHVEGSVLDVIRPSASPRLTRAGVRGHRGLDRRRTTTVDGMPVVCVADTWVDLGELRGQAALSVDDLVVLGDEIAARLRLATVALIRAELGGALGRRVRPRRAVDLRAALGLVRPGVRSPMESRSRLMFVHSLFPEPEVNGVLRDETGQWLMECDLVWRGQRVVAEYQGQPHANLRARSQDAAKRRLAEDYGWRVHEIFAADVYTRPRRIDLLRRIAADLRLPPDTLRIQ</sequence>
<gene>
    <name evidence="1" type="ORF">GCM10009810_21220</name>
</gene>
<accession>A0ABN2KP19</accession>
<comment type="caution">
    <text evidence="1">The sequence shown here is derived from an EMBL/GenBank/DDBJ whole genome shotgun (WGS) entry which is preliminary data.</text>
</comment>
<evidence type="ECO:0008006" key="3">
    <source>
        <dbReference type="Google" id="ProtNLM"/>
    </source>
</evidence>
<dbReference type="Proteomes" id="UP001501475">
    <property type="component" value="Unassembled WGS sequence"/>
</dbReference>
<name>A0ABN2KP19_9MICO</name>